<feature type="coiled-coil region" evidence="1">
    <location>
        <begin position="538"/>
        <end position="725"/>
    </location>
</feature>
<feature type="domain" description="CIP2A N-terminal" evidence="2">
    <location>
        <begin position="424"/>
        <end position="480"/>
    </location>
</feature>
<dbReference type="Ensembl" id="ENSCCRT00020052361.1">
    <property type="protein sequence ID" value="ENSCCRP00020048047.1"/>
    <property type="gene ID" value="ENSCCRG00020021218.1"/>
</dbReference>
<evidence type="ECO:0000313" key="3">
    <source>
        <dbReference type="Ensembl" id="ENSCCRP00020048047.1"/>
    </source>
</evidence>
<reference evidence="3" key="1">
    <citation type="submission" date="2025-08" db="UniProtKB">
        <authorList>
            <consortium name="Ensembl"/>
        </authorList>
    </citation>
    <scope>IDENTIFICATION</scope>
</reference>
<dbReference type="Gene3D" id="1.25.10.10">
    <property type="entry name" value="Leucine-rich Repeat Variant"/>
    <property type="match status" value="1"/>
</dbReference>
<accession>A0A8C2EZ24</accession>
<dbReference type="InterPro" id="IPR011989">
    <property type="entry name" value="ARM-like"/>
</dbReference>
<dbReference type="InterPro" id="IPR042510">
    <property type="entry name" value="CIP2A"/>
</dbReference>
<dbReference type="InterPro" id="IPR016024">
    <property type="entry name" value="ARM-type_fold"/>
</dbReference>
<evidence type="ECO:0000313" key="4">
    <source>
        <dbReference type="Proteomes" id="UP000694701"/>
    </source>
</evidence>
<evidence type="ECO:0000256" key="1">
    <source>
        <dbReference type="SAM" id="Coils"/>
    </source>
</evidence>
<proteinExistence type="predicted"/>
<evidence type="ECO:0000259" key="2">
    <source>
        <dbReference type="Pfam" id="PF21044"/>
    </source>
</evidence>
<dbReference type="PANTHER" id="PTHR23161:SF2">
    <property type="entry name" value="PROTEIN CIP2A"/>
    <property type="match status" value="1"/>
</dbReference>
<dbReference type="InterPro" id="IPR048701">
    <property type="entry name" value="CIP2A_N"/>
</dbReference>
<keyword evidence="1" id="KW-0175">Coiled coil</keyword>
<feature type="domain" description="CIP2A N-terminal" evidence="2">
    <location>
        <begin position="21"/>
        <end position="420"/>
    </location>
</feature>
<name>A0A8C2EZ24_CYPCA</name>
<dbReference type="Proteomes" id="UP000694701">
    <property type="component" value="Unplaced"/>
</dbReference>
<organism evidence="3 4">
    <name type="scientific">Cyprinus carpio</name>
    <name type="common">Common carp</name>
    <dbReference type="NCBI Taxonomy" id="7962"/>
    <lineage>
        <taxon>Eukaryota</taxon>
        <taxon>Metazoa</taxon>
        <taxon>Chordata</taxon>
        <taxon>Craniata</taxon>
        <taxon>Vertebrata</taxon>
        <taxon>Euteleostomi</taxon>
        <taxon>Actinopterygii</taxon>
        <taxon>Neopterygii</taxon>
        <taxon>Teleostei</taxon>
        <taxon>Ostariophysi</taxon>
        <taxon>Cypriniformes</taxon>
        <taxon>Cyprinidae</taxon>
        <taxon>Cyprininae</taxon>
        <taxon>Cyprinus</taxon>
    </lineage>
</organism>
<sequence length="747" mass="83810">MDVSTCLKSLLLAIRQYRNNRSALNASQLQKHIEVSENIYLWVLFSGQVLPSECLSGLMEVAGDPNTSHALTGSIISLLAQFASDGEAKEALHSSYNFTGTLASIIHCNRSTPEEPLVLQCLNVLQRLTYSVRTQHCASHIHELISFLMQHVQSSNDDIVKACLGLMANLCRHDISVQSHIKSQSNVKAFYRALINFLGHNCLTVVVFALSILSSLTLNEEVGQKLFNAKNIHQTFQLIFNITVNGDGTLTRNYAVDLLVDLLKNPKIADYLTKYKHLSVCLSEVLGLLHNKDPDTASKVMELLVSLCSVPVLRKLICETVLRPPAPRLQPATRKGVQARGSEPSLALVHWVTSPLDGPEQCYMQALSLLTELFEEAIDSSLCSSAQSFVELLLQEVLVLLQSPDFTEGEQLLKKRCLRAGRVDQRIVTPLSLTMTSNCRENVQVALRILFEAAPLPDFPSVILGDSIAANNAYRQKDSELSIRMEVLCLSESDSLLQEKVKDVHMSEIIDVYEQKLSALACKESRLQDLLEAKALALSQADRLIAQYRCQRAQAEAEARKLASLLKDTERKKENLQTELNDHLLEVERLKSDSQQLLEHNGRLQEVADQHQELKGTYNQLLKKLLNDFYLLRTLAEVAEKEQQIKCLKKDVLQKERKITGEKKQQEEQIHEMEENISILRKELNKTEQARKDTSIKASSLELQKSQLEAKLEKMEEELSKHTHMIAMIHSLSSGKLKGDATANLSL</sequence>
<dbReference type="Pfam" id="PF21044">
    <property type="entry name" value="CIP2A_N"/>
    <property type="match status" value="2"/>
</dbReference>
<protein>
    <submittedName>
        <fullName evidence="3">Cell proliferation regulating inhibitor of protein phosphatase 2A</fullName>
    </submittedName>
</protein>
<dbReference type="AlphaFoldDB" id="A0A8C2EZ24"/>
<dbReference type="PANTHER" id="PTHR23161">
    <property type="entry name" value="PROTEIN CIP2A"/>
    <property type="match status" value="1"/>
</dbReference>
<dbReference type="SUPFAM" id="SSF48371">
    <property type="entry name" value="ARM repeat"/>
    <property type="match status" value="1"/>
</dbReference>